<dbReference type="GO" id="GO:0016791">
    <property type="term" value="F:phosphatase activity"/>
    <property type="evidence" value="ECO:0007669"/>
    <property type="project" value="TreeGrafter"/>
</dbReference>
<dbReference type="SUPFAM" id="SSF56784">
    <property type="entry name" value="HAD-like"/>
    <property type="match status" value="1"/>
</dbReference>
<dbReference type="NCBIfam" id="TIGR01484">
    <property type="entry name" value="HAD-SF-IIB"/>
    <property type="match status" value="1"/>
</dbReference>
<evidence type="ECO:0000313" key="2">
    <source>
        <dbReference type="Proteomes" id="UP000052015"/>
    </source>
</evidence>
<organism evidence="1 2">
    <name type="scientific">Caloramator mitchellensis</name>
    <dbReference type="NCBI Taxonomy" id="908809"/>
    <lineage>
        <taxon>Bacteria</taxon>
        <taxon>Bacillati</taxon>
        <taxon>Bacillota</taxon>
        <taxon>Clostridia</taxon>
        <taxon>Eubacteriales</taxon>
        <taxon>Clostridiaceae</taxon>
        <taxon>Caloramator</taxon>
    </lineage>
</organism>
<keyword evidence="1" id="KW-0378">Hydrolase</keyword>
<dbReference type="PATRIC" id="fig|908809.3.peg.183"/>
<dbReference type="CDD" id="cd07516">
    <property type="entry name" value="HAD_Pase"/>
    <property type="match status" value="1"/>
</dbReference>
<dbReference type="GO" id="GO:0005829">
    <property type="term" value="C:cytosol"/>
    <property type="evidence" value="ECO:0007669"/>
    <property type="project" value="TreeGrafter"/>
</dbReference>
<dbReference type="RefSeq" id="WP_057976144.1">
    <property type="nucleotide sequence ID" value="NZ_LKHP01000001.1"/>
</dbReference>
<sequence>MKYKMIAMDMDGTLLNSKKEITERTKLALKKADEKGVKLVVCTGRIFTSALYYANLIGTKAPIIASNGAYIREKDNNNVIYEKALDKDYVEKIVIKAEGFGFYPHIFTTETIYSKKLIYSSKNYTLWNEKMPKEERVKIKIVDDLIEIAKKHDILKIVVMSDDVEKLFKLKQIIKDNFEVSVFSSFDNNFEVMARDISKGNAVKVLADFYGFNLEEVVCIGDNENDISMIQYAGLGVAMANATEELKSVADLIIDSNDNEGVAKFIEEYIL</sequence>
<comment type="caution">
    <text evidence="1">The sequence shown here is derived from an EMBL/GenBank/DDBJ whole genome shotgun (WGS) entry which is preliminary data.</text>
</comment>
<dbReference type="Gene3D" id="3.40.50.1000">
    <property type="entry name" value="HAD superfamily/HAD-like"/>
    <property type="match status" value="1"/>
</dbReference>
<dbReference type="SFLD" id="SFLDG01140">
    <property type="entry name" value="C2.B:_Phosphomannomutase_and_P"/>
    <property type="match status" value="1"/>
</dbReference>
<evidence type="ECO:0000313" key="1">
    <source>
        <dbReference type="EMBL" id="KRQ88016.1"/>
    </source>
</evidence>
<dbReference type="PROSITE" id="PS01229">
    <property type="entry name" value="COF_2"/>
    <property type="match status" value="1"/>
</dbReference>
<dbReference type="OrthoDB" id="9781413at2"/>
<dbReference type="GO" id="GO:0000287">
    <property type="term" value="F:magnesium ion binding"/>
    <property type="evidence" value="ECO:0007669"/>
    <property type="project" value="TreeGrafter"/>
</dbReference>
<dbReference type="PANTHER" id="PTHR10000">
    <property type="entry name" value="PHOSPHOSERINE PHOSPHATASE"/>
    <property type="match status" value="1"/>
</dbReference>
<dbReference type="SFLD" id="SFLDS00003">
    <property type="entry name" value="Haloacid_Dehalogenase"/>
    <property type="match status" value="1"/>
</dbReference>
<dbReference type="InterPro" id="IPR006379">
    <property type="entry name" value="HAD-SF_hydro_IIB"/>
</dbReference>
<dbReference type="SFLD" id="SFLDG01144">
    <property type="entry name" value="C2.B.4:_PGP_Like"/>
    <property type="match status" value="1"/>
</dbReference>
<proteinExistence type="predicted"/>
<dbReference type="InterPro" id="IPR023214">
    <property type="entry name" value="HAD_sf"/>
</dbReference>
<dbReference type="InterPro" id="IPR000150">
    <property type="entry name" value="Cof"/>
</dbReference>
<dbReference type="AlphaFoldDB" id="A0A0R3JWR2"/>
<dbReference type="NCBIfam" id="TIGR00099">
    <property type="entry name" value="Cof-subfamily"/>
    <property type="match status" value="1"/>
</dbReference>
<dbReference type="Pfam" id="PF08282">
    <property type="entry name" value="Hydrolase_3"/>
    <property type="match status" value="1"/>
</dbReference>
<dbReference type="EC" id="3.1.3.-" evidence="1"/>
<dbReference type="Gene3D" id="3.30.1240.10">
    <property type="match status" value="1"/>
</dbReference>
<gene>
    <name evidence="1" type="primary">ywpJ</name>
    <name evidence="1" type="ORF">ABG79_00182</name>
</gene>
<name>A0A0R3JWR2_CALMK</name>
<reference evidence="1 2" key="1">
    <citation type="submission" date="2015-09" db="EMBL/GenBank/DDBJ databases">
        <title>Draft genome sequence of a Caloramator mitchellensis, a moderate thermophile from the Great Artesian Basin of Australia.</title>
        <authorList>
            <person name="Patel B.K."/>
        </authorList>
    </citation>
    <scope>NUCLEOTIDE SEQUENCE [LARGE SCALE GENOMIC DNA]</scope>
    <source>
        <strain evidence="1 2">VF08</strain>
    </source>
</reference>
<dbReference type="STRING" id="908809.ABG79_00182"/>
<accession>A0A0R3JWR2</accession>
<dbReference type="EMBL" id="LKHP01000001">
    <property type="protein sequence ID" value="KRQ88016.1"/>
    <property type="molecule type" value="Genomic_DNA"/>
</dbReference>
<dbReference type="InterPro" id="IPR036412">
    <property type="entry name" value="HAD-like_sf"/>
</dbReference>
<keyword evidence="2" id="KW-1185">Reference proteome</keyword>
<dbReference type="PANTHER" id="PTHR10000:SF8">
    <property type="entry name" value="HAD SUPERFAMILY HYDROLASE-LIKE, TYPE 3"/>
    <property type="match status" value="1"/>
</dbReference>
<protein>
    <submittedName>
        <fullName evidence="1">Putative phosphatase YwpJ</fullName>
        <ecNumber evidence="1">3.1.3.-</ecNumber>
    </submittedName>
</protein>
<dbReference type="Proteomes" id="UP000052015">
    <property type="component" value="Unassembled WGS sequence"/>
</dbReference>